<dbReference type="InterPro" id="IPR021377">
    <property type="entry name" value="DUF3006"/>
</dbReference>
<gene>
    <name evidence="1" type="ORF">S01H1_39791</name>
</gene>
<reference evidence="1" key="1">
    <citation type="journal article" date="2014" name="Front. Microbiol.">
        <title>High frequency of phylogenetically diverse reductive dehalogenase-homologous genes in deep subseafloor sedimentary metagenomes.</title>
        <authorList>
            <person name="Kawai M."/>
            <person name="Futagami T."/>
            <person name="Toyoda A."/>
            <person name="Takaki Y."/>
            <person name="Nishi S."/>
            <person name="Hori S."/>
            <person name="Arai W."/>
            <person name="Tsubouchi T."/>
            <person name="Morono Y."/>
            <person name="Uchiyama I."/>
            <person name="Ito T."/>
            <person name="Fujiyama A."/>
            <person name="Inagaki F."/>
            <person name="Takami H."/>
        </authorList>
    </citation>
    <scope>NUCLEOTIDE SEQUENCE</scope>
    <source>
        <strain evidence="1">Expedition CK06-06</strain>
    </source>
</reference>
<accession>X0U6A5</accession>
<name>X0U6A5_9ZZZZ</name>
<organism evidence="1">
    <name type="scientific">marine sediment metagenome</name>
    <dbReference type="NCBI Taxonomy" id="412755"/>
    <lineage>
        <taxon>unclassified sequences</taxon>
        <taxon>metagenomes</taxon>
        <taxon>ecological metagenomes</taxon>
    </lineage>
</organism>
<evidence type="ECO:0008006" key="2">
    <source>
        <dbReference type="Google" id="ProtNLM"/>
    </source>
</evidence>
<dbReference type="EMBL" id="BARS01025148">
    <property type="protein sequence ID" value="GAG01090.1"/>
    <property type="molecule type" value="Genomic_DNA"/>
</dbReference>
<proteinExistence type="predicted"/>
<comment type="caution">
    <text evidence="1">The sequence shown here is derived from an EMBL/GenBank/DDBJ whole genome shotgun (WGS) entry which is preliminary data.</text>
</comment>
<sequence>MAEFTVVVKRIENRKAVLELGHGHNIVLPLKLLPINIKENDTIILETLSEAQHEARRQNIAKALLEEILGSEEASGKKND</sequence>
<protein>
    <recommendedName>
        <fullName evidence="2">DUF3006 domain-containing protein</fullName>
    </recommendedName>
</protein>
<dbReference type="AlphaFoldDB" id="X0U6A5"/>
<dbReference type="Pfam" id="PF11213">
    <property type="entry name" value="DUF3006"/>
    <property type="match status" value="1"/>
</dbReference>
<evidence type="ECO:0000313" key="1">
    <source>
        <dbReference type="EMBL" id="GAG01090.1"/>
    </source>
</evidence>
<dbReference type="Gene3D" id="6.20.120.50">
    <property type="match status" value="1"/>
</dbReference>